<dbReference type="PROSITE" id="PS50943">
    <property type="entry name" value="HTH_CROC1"/>
    <property type="match status" value="1"/>
</dbReference>
<dbReference type="EMBL" id="JACHXY010000001">
    <property type="protein sequence ID" value="MBB3156641.1"/>
    <property type="molecule type" value="Genomic_DNA"/>
</dbReference>
<protein>
    <recommendedName>
        <fullName evidence="1">HTH cro/C1-type domain-containing protein</fullName>
    </recommendedName>
</protein>
<proteinExistence type="predicted"/>
<feature type="domain" description="HTH cro/C1-type" evidence="1">
    <location>
        <begin position="10"/>
        <end position="42"/>
    </location>
</feature>
<dbReference type="InterPro" id="IPR001387">
    <property type="entry name" value="Cro/C1-type_HTH"/>
</dbReference>
<dbReference type="CDD" id="cd00093">
    <property type="entry name" value="HTH_XRE"/>
    <property type="match status" value="1"/>
</dbReference>
<evidence type="ECO:0000313" key="3">
    <source>
        <dbReference type="Proteomes" id="UP000543579"/>
    </source>
</evidence>
<name>A0A7W5GE56_9MICO</name>
<evidence type="ECO:0000313" key="2">
    <source>
        <dbReference type="EMBL" id="MBB3156641.1"/>
    </source>
</evidence>
<dbReference type="AlphaFoldDB" id="A0A7W5GE56"/>
<reference evidence="2 3" key="1">
    <citation type="submission" date="2020-08" db="EMBL/GenBank/DDBJ databases">
        <title>Genomic Encyclopedia of Type Strains, Phase III (KMG-III): the genomes of soil and plant-associated and newly described type strains.</title>
        <authorList>
            <person name="Whitman W."/>
        </authorList>
    </citation>
    <scope>NUCLEOTIDE SEQUENCE [LARGE SCALE GENOMIC DNA]</scope>
    <source>
        <strain evidence="2 3">CECT 8356</strain>
    </source>
</reference>
<sequence>MRDRGHEFVQQTIARIESRNRRVSLGEAVALADALDLNLALFAEHDPASRASMRMQIERQTKTVLASLIEMSQRVADARNALAELRALAAEFDASAGDDVEEWFGERQTATQALAALFEYDDLDGLAWAWNNFVADRPGHALLRRFGLIPASELPIPGYDKTEDAEF</sequence>
<accession>A0A7W5GE56</accession>
<gene>
    <name evidence="2" type="ORF">FHS07_000325</name>
</gene>
<comment type="caution">
    <text evidence="2">The sequence shown here is derived from an EMBL/GenBank/DDBJ whole genome shotgun (WGS) entry which is preliminary data.</text>
</comment>
<organism evidence="2 3">
    <name type="scientific">Microbacterium proteolyticum</name>
    <dbReference type="NCBI Taxonomy" id="1572644"/>
    <lineage>
        <taxon>Bacteria</taxon>
        <taxon>Bacillati</taxon>
        <taxon>Actinomycetota</taxon>
        <taxon>Actinomycetes</taxon>
        <taxon>Micrococcales</taxon>
        <taxon>Microbacteriaceae</taxon>
        <taxon>Microbacterium</taxon>
    </lineage>
</organism>
<evidence type="ECO:0000259" key="1">
    <source>
        <dbReference type="PROSITE" id="PS50943"/>
    </source>
</evidence>
<dbReference type="Proteomes" id="UP000543579">
    <property type="component" value="Unassembled WGS sequence"/>
</dbReference>